<dbReference type="InterPro" id="IPR006096">
    <property type="entry name" value="Glu/Leu/Phe/Val/Trp_DH_C"/>
</dbReference>
<accession>A0A1A9N7S9</accession>
<keyword evidence="2 6" id="KW-0560">Oxidoreductase</keyword>
<dbReference type="Pfam" id="PF02812">
    <property type="entry name" value="ELFV_dehydrog_N"/>
    <property type="match status" value="1"/>
</dbReference>
<dbReference type="InterPro" id="IPR036291">
    <property type="entry name" value="NAD(P)-bd_dom_sf"/>
</dbReference>
<keyword evidence="10" id="KW-1185">Reference proteome</keyword>
<reference evidence="10 11" key="1">
    <citation type="submission" date="2016-04" db="EMBL/GenBank/DDBJ databases">
        <title>Reclassification of Paraburkholderia panaciterrae (Farh et al. 2015) Dobritsa &amp; Samadpour 2016 as a later homotypic synonym of Paraburkholderia ginsengiterrae (Farh et al. 2015) Dobritsa &amp; Samadpour 2016.</title>
        <authorList>
            <person name="Dobritsa A.P."/>
            <person name="Kutumbaka K."/>
            <person name="Samadpour M."/>
        </authorList>
    </citation>
    <scope>NUCLEOTIDE SEQUENCE [LARGE SCALE GENOMIC DNA]</scope>
    <source>
        <strain evidence="9 11">DCY85</strain>
        <strain evidence="8 10">DCY85-1</strain>
    </source>
</reference>
<dbReference type="CDD" id="cd01075">
    <property type="entry name" value="NAD_bind_Leu_Phe_Val_DH"/>
    <property type="match status" value="1"/>
</dbReference>
<dbReference type="PANTHER" id="PTHR42722">
    <property type="entry name" value="LEUCINE DEHYDROGENASE"/>
    <property type="match status" value="1"/>
</dbReference>
<evidence type="ECO:0000313" key="9">
    <source>
        <dbReference type="EMBL" id="OAJ61600.1"/>
    </source>
</evidence>
<dbReference type="GO" id="GO:0006520">
    <property type="term" value="P:amino acid metabolic process"/>
    <property type="evidence" value="ECO:0007669"/>
    <property type="project" value="InterPro"/>
</dbReference>
<dbReference type="Proteomes" id="UP000077961">
    <property type="component" value="Unassembled WGS sequence"/>
</dbReference>
<protein>
    <submittedName>
        <fullName evidence="9">Amino acid dehydrogenase</fullName>
    </submittedName>
</protein>
<feature type="domain" description="Glutamate/phenylalanine/leucine/valine/L-tryptophan dehydrogenase C-terminal" evidence="7">
    <location>
        <begin position="157"/>
        <end position="360"/>
    </location>
</feature>
<dbReference type="Gene3D" id="3.40.50.720">
    <property type="entry name" value="NAD(P)-binding Rossmann-like Domain"/>
    <property type="match status" value="1"/>
</dbReference>
<dbReference type="RefSeq" id="WP_064269569.1">
    <property type="nucleotide sequence ID" value="NZ_LXJZ01000186.1"/>
</dbReference>
<dbReference type="SMART" id="SM00839">
    <property type="entry name" value="ELFV_dehydrog"/>
    <property type="match status" value="1"/>
</dbReference>
<dbReference type="InterPro" id="IPR006095">
    <property type="entry name" value="Glu/Leu/Phe/Val/Trp_DH"/>
</dbReference>
<feature type="active site" description="Proton donor/acceptor" evidence="4">
    <location>
        <position position="93"/>
    </location>
</feature>
<comment type="similarity">
    <text evidence="1 6">Belongs to the Glu/Leu/Phe/Val dehydrogenases family.</text>
</comment>
<evidence type="ECO:0000256" key="2">
    <source>
        <dbReference type="ARBA" id="ARBA00023002"/>
    </source>
</evidence>
<dbReference type="InterPro" id="IPR006097">
    <property type="entry name" value="Glu/Leu/Phe/Val/Trp_DH_dimer"/>
</dbReference>
<dbReference type="GO" id="GO:0016639">
    <property type="term" value="F:oxidoreductase activity, acting on the CH-NH2 group of donors, NAD or NADP as acceptor"/>
    <property type="evidence" value="ECO:0007669"/>
    <property type="project" value="InterPro"/>
</dbReference>
<dbReference type="AlphaFoldDB" id="A0A1A9N7S9"/>
<dbReference type="InterPro" id="IPR016211">
    <property type="entry name" value="Glu/Phe/Leu/Val/Trp_DH_bac/arc"/>
</dbReference>
<dbReference type="OrthoDB" id="9803297at2"/>
<dbReference type="Proteomes" id="UP000078116">
    <property type="component" value="Unassembled WGS sequence"/>
</dbReference>
<sequence>MNAKIEARNLTAVQHLFGLEGEPAHEKVLYISDPITSLRAIIAVHSTARGPAFGGCRMWQYSSDEEALRDALRLSHGMSLKNAMADLPYGGGKSVIIRNDRQLNRKEMFQAFGRAVQSLGGQYITGEDVGTTVDDMLAIQCASPYASGIPREGKFGGNPSPKTALGVYAAIERAADVLFGAASLGGVTVAIQGLGSVGWDLCERLHAAGCKLVVADIDSLRVNTAAEKFDAKVVDVRDIVTQAVDVFAPCALGAVLNAPAIADMQCKIVAGAANNQLETADDAQRLHLRGIQYLPDYVVNAGGVISCVREYEGGGDDASVDREVIRIADRTASLIDEAQAQGKSIASVAYEQALRKISVAL</sequence>
<evidence type="ECO:0000256" key="6">
    <source>
        <dbReference type="RuleBase" id="RU004417"/>
    </source>
</evidence>
<dbReference type="PRINTS" id="PR00082">
    <property type="entry name" value="GLFDHDRGNASE"/>
</dbReference>
<dbReference type="STRING" id="1462993.A6V36_33690"/>
<dbReference type="InterPro" id="IPR046346">
    <property type="entry name" value="Aminoacid_DH-like_N_sf"/>
</dbReference>
<evidence type="ECO:0000313" key="10">
    <source>
        <dbReference type="Proteomes" id="UP000077961"/>
    </source>
</evidence>
<dbReference type="Gene3D" id="3.40.50.10860">
    <property type="entry name" value="Leucine Dehydrogenase, chain A, domain 1"/>
    <property type="match status" value="1"/>
</dbReference>
<evidence type="ECO:0000313" key="11">
    <source>
        <dbReference type="Proteomes" id="UP000078116"/>
    </source>
</evidence>
<dbReference type="SUPFAM" id="SSF53223">
    <property type="entry name" value="Aminoacid dehydrogenase-like, N-terminal domain"/>
    <property type="match status" value="1"/>
</dbReference>
<dbReference type="Pfam" id="PF00208">
    <property type="entry name" value="ELFV_dehydrog"/>
    <property type="match status" value="1"/>
</dbReference>
<keyword evidence="5" id="KW-0547">Nucleotide-binding</keyword>
<name>A0A1A9N7S9_9BURK</name>
<comment type="caution">
    <text evidence="9">The sequence shown here is derived from an EMBL/GenBank/DDBJ whole genome shotgun (WGS) entry which is preliminary data.</text>
</comment>
<evidence type="ECO:0000256" key="1">
    <source>
        <dbReference type="ARBA" id="ARBA00006382"/>
    </source>
</evidence>
<dbReference type="SUPFAM" id="SSF51735">
    <property type="entry name" value="NAD(P)-binding Rossmann-fold domains"/>
    <property type="match status" value="1"/>
</dbReference>
<evidence type="ECO:0000256" key="4">
    <source>
        <dbReference type="PIRSR" id="PIRSR000188-1"/>
    </source>
</evidence>
<dbReference type="GO" id="GO:0000166">
    <property type="term" value="F:nucleotide binding"/>
    <property type="evidence" value="ECO:0007669"/>
    <property type="project" value="UniProtKB-KW"/>
</dbReference>
<organism evidence="9 11">
    <name type="scientific">Paraburkholderia ginsengiterrae</name>
    <dbReference type="NCBI Taxonomy" id="1462993"/>
    <lineage>
        <taxon>Bacteria</taxon>
        <taxon>Pseudomonadati</taxon>
        <taxon>Pseudomonadota</taxon>
        <taxon>Betaproteobacteria</taxon>
        <taxon>Burkholderiales</taxon>
        <taxon>Burkholderiaceae</taxon>
        <taxon>Paraburkholderia</taxon>
    </lineage>
</organism>
<keyword evidence="3 5" id="KW-0520">NAD</keyword>
<evidence type="ECO:0000313" key="8">
    <source>
        <dbReference type="EMBL" id="OAJ56520.1"/>
    </source>
</evidence>
<gene>
    <name evidence="8" type="ORF">A6V36_33690</name>
    <name evidence="9" type="ORF">A6V37_24955</name>
</gene>
<dbReference type="EMBL" id="LXJZ01000186">
    <property type="protein sequence ID" value="OAJ56520.1"/>
    <property type="molecule type" value="Genomic_DNA"/>
</dbReference>
<dbReference type="PANTHER" id="PTHR42722:SF1">
    <property type="entry name" value="VALINE DEHYDROGENASE"/>
    <property type="match status" value="1"/>
</dbReference>
<feature type="binding site" evidence="5">
    <location>
        <begin position="193"/>
        <end position="198"/>
    </location>
    <ligand>
        <name>NAD(+)</name>
        <dbReference type="ChEBI" id="CHEBI:57540"/>
    </ligand>
</feature>
<evidence type="ECO:0000259" key="7">
    <source>
        <dbReference type="SMART" id="SM00839"/>
    </source>
</evidence>
<proteinExistence type="inferred from homology"/>
<evidence type="ECO:0000256" key="3">
    <source>
        <dbReference type="ARBA" id="ARBA00023027"/>
    </source>
</evidence>
<dbReference type="PIRSF" id="PIRSF000188">
    <property type="entry name" value="Phe_leu_dh"/>
    <property type="match status" value="1"/>
</dbReference>
<evidence type="ECO:0000256" key="5">
    <source>
        <dbReference type="PIRSR" id="PIRSR000188-2"/>
    </source>
</evidence>
<dbReference type="EMBL" id="LXKA01000209">
    <property type="protein sequence ID" value="OAJ61600.1"/>
    <property type="molecule type" value="Genomic_DNA"/>
</dbReference>